<accession>A0A8H5GTS9</accession>
<dbReference type="Proteomes" id="UP000559256">
    <property type="component" value="Unassembled WGS sequence"/>
</dbReference>
<dbReference type="SUPFAM" id="SSF56235">
    <property type="entry name" value="N-terminal nucleophile aminohydrolases (Ntn hydrolases)"/>
    <property type="match status" value="1"/>
</dbReference>
<evidence type="ECO:0008006" key="5">
    <source>
        <dbReference type="Google" id="ProtNLM"/>
    </source>
</evidence>
<dbReference type="GO" id="GO:0004298">
    <property type="term" value="F:threonine-type endopeptidase activity"/>
    <property type="evidence" value="ECO:0007669"/>
    <property type="project" value="TreeGrafter"/>
</dbReference>
<dbReference type="GO" id="GO:0005737">
    <property type="term" value="C:cytoplasm"/>
    <property type="evidence" value="ECO:0007669"/>
    <property type="project" value="TreeGrafter"/>
</dbReference>
<feature type="active site" description="Nucleophile" evidence="1">
    <location>
        <position position="35"/>
    </location>
</feature>
<protein>
    <recommendedName>
        <fullName evidence="5">Threonine aspartase</fullName>
    </recommendedName>
</protein>
<proteinExistence type="predicted"/>
<evidence type="ECO:0000256" key="1">
    <source>
        <dbReference type="PIRSR" id="PIRSR600246-1"/>
    </source>
</evidence>
<dbReference type="OrthoDB" id="77601at2759"/>
<evidence type="ECO:0000313" key="3">
    <source>
        <dbReference type="EMBL" id="KAF5370859.1"/>
    </source>
</evidence>
<evidence type="ECO:0000256" key="2">
    <source>
        <dbReference type="PIRSR" id="PIRSR600246-3"/>
    </source>
</evidence>
<dbReference type="GO" id="GO:0051604">
    <property type="term" value="P:protein maturation"/>
    <property type="evidence" value="ECO:0007669"/>
    <property type="project" value="TreeGrafter"/>
</dbReference>
<keyword evidence="4" id="KW-1185">Reference proteome</keyword>
<name>A0A8H5GTS9_9AGAR</name>
<dbReference type="AlphaFoldDB" id="A0A8H5GTS9"/>
<dbReference type="Pfam" id="PF01112">
    <property type="entry name" value="Asparaginase_2"/>
    <property type="match status" value="1"/>
</dbReference>
<dbReference type="InterPro" id="IPR029055">
    <property type="entry name" value="Ntn_hydrolases_N"/>
</dbReference>
<dbReference type="PANTHER" id="PTHR10188">
    <property type="entry name" value="L-ASPARAGINASE"/>
    <property type="match status" value="1"/>
</dbReference>
<reference evidence="3 4" key="1">
    <citation type="journal article" date="2020" name="ISME J.">
        <title>Uncovering the hidden diversity of litter-decomposition mechanisms in mushroom-forming fungi.</title>
        <authorList>
            <person name="Floudas D."/>
            <person name="Bentzer J."/>
            <person name="Ahren D."/>
            <person name="Johansson T."/>
            <person name="Persson P."/>
            <person name="Tunlid A."/>
        </authorList>
    </citation>
    <scope>NUCLEOTIDE SEQUENCE [LARGE SCALE GENOMIC DNA]</scope>
    <source>
        <strain evidence="3 4">CBS 291.85</strain>
    </source>
</reference>
<dbReference type="InterPro" id="IPR000246">
    <property type="entry name" value="Peptidase_T2"/>
</dbReference>
<organism evidence="3 4">
    <name type="scientific">Tetrapyrgos nigripes</name>
    <dbReference type="NCBI Taxonomy" id="182062"/>
    <lineage>
        <taxon>Eukaryota</taxon>
        <taxon>Fungi</taxon>
        <taxon>Dikarya</taxon>
        <taxon>Basidiomycota</taxon>
        <taxon>Agaricomycotina</taxon>
        <taxon>Agaricomycetes</taxon>
        <taxon>Agaricomycetidae</taxon>
        <taxon>Agaricales</taxon>
        <taxon>Marasmiineae</taxon>
        <taxon>Marasmiaceae</taxon>
        <taxon>Tetrapyrgos</taxon>
    </lineage>
</organism>
<gene>
    <name evidence="3" type="ORF">D9758_001916</name>
</gene>
<dbReference type="Gene3D" id="3.60.20.30">
    <property type="entry name" value="(Glycosyl)asparaginase"/>
    <property type="match status" value="1"/>
</dbReference>
<comment type="caution">
    <text evidence="3">The sequence shown here is derived from an EMBL/GenBank/DDBJ whole genome shotgun (WGS) entry which is preliminary data.</text>
</comment>
<dbReference type="PANTHER" id="PTHR10188:SF8">
    <property type="entry name" value="THREONINE ASPARTASE 1"/>
    <property type="match status" value="1"/>
</dbReference>
<feature type="site" description="Cleavage; by autolysis" evidence="2">
    <location>
        <begin position="34"/>
        <end position="35"/>
    </location>
</feature>
<dbReference type="EMBL" id="JAACJM010000010">
    <property type="protein sequence ID" value="KAF5370859.1"/>
    <property type="molecule type" value="Genomic_DNA"/>
</dbReference>
<evidence type="ECO:0000313" key="4">
    <source>
        <dbReference type="Proteomes" id="UP000559256"/>
    </source>
</evidence>
<sequence length="195" mass="21072">MVSEKASQRWQYWKERLQSTEDKEAEQGFHDIQDTVGAVASCNGHMSAGVSSGGLLLKYPGRIGEASAAVYGAGCWAQEMRGRKMACSISGTGEYIIRSNLARTIGKVSNEDDLHEALERTLTADFWGTSPITAHLRSHSGAEQSRNAGEPNPNAGVLMMTADSETTVRLWCAFTTPTMAIAYASSTNPNPKVRV</sequence>